<evidence type="ECO:0000256" key="1">
    <source>
        <dbReference type="SAM" id="MobiDB-lite"/>
    </source>
</evidence>
<feature type="region of interest" description="Disordered" evidence="1">
    <location>
        <begin position="239"/>
        <end position="265"/>
    </location>
</feature>
<evidence type="ECO:0000313" key="2">
    <source>
        <dbReference type="EMBL" id="KAG9390650.1"/>
    </source>
</evidence>
<name>A0A8J6ARU0_9EUKA</name>
<evidence type="ECO:0000313" key="3">
    <source>
        <dbReference type="Proteomes" id="UP000717585"/>
    </source>
</evidence>
<organism evidence="2 3">
    <name type="scientific">Carpediemonas membranifera</name>
    <dbReference type="NCBI Taxonomy" id="201153"/>
    <lineage>
        <taxon>Eukaryota</taxon>
        <taxon>Metamonada</taxon>
        <taxon>Carpediemonas-like organisms</taxon>
        <taxon>Carpediemonas</taxon>
    </lineage>
</organism>
<dbReference type="AlphaFoldDB" id="A0A8J6ARU0"/>
<feature type="region of interest" description="Disordered" evidence="1">
    <location>
        <begin position="363"/>
        <end position="406"/>
    </location>
</feature>
<accession>A0A8J6ARU0</accession>
<sequence length="470" mass="51826">MASMNCTADLEEISCASDANAFEKETVRLQTLELPDLTGPATASILGPANALHTATMNMCECIRSFQRAADASTSILEDRHFVEATKVTARSPRLQRNRTAEELIAEVKVMNEEKKKRDREHKNLEAVLALRLPILLGDRPVSVFGYKRLQSSATDLKHAIEAYITAFDGVFGTAGLTRLQEEERAAARNYMAKKVVRPGVCTLYALHRYVWGVYSSLLWCRLFLFPLGAFPLSEAATKTGLKHKPPKTSGVFLPDEPASQSNDATKLDGTFTLRMAPQEQQKGPSSVDMSSQLAVVVMNSKTQGSRGAQPLPPTNTNCTVSLWADSAREALKAWDSLLAVTSRHMGDITRFKSLWAEQQPARKPRFAAAKKERKVEDRKGPIRTLSSSSVTASDSVPKSAGVAAEEEAKRQAEAEYVIARQTDTQEAFQLAQLLRNKVPVFKPGRTMDDVDETRVEQVIGVTMAELGWR</sequence>
<keyword evidence="3" id="KW-1185">Reference proteome</keyword>
<dbReference type="EMBL" id="JAHDYR010000064">
    <property type="protein sequence ID" value="KAG9390650.1"/>
    <property type="molecule type" value="Genomic_DNA"/>
</dbReference>
<protein>
    <submittedName>
        <fullName evidence="2">Uncharacterized protein</fullName>
    </submittedName>
</protein>
<dbReference type="Proteomes" id="UP000717585">
    <property type="component" value="Unassembled WGS sequence"/>
</dbReference>
<comment type="caution">
    <text evidence="2">The sequence shown here is derived from an EMBL/GenBank/DDBJ whole genome shotgun (WGS) entry which is preliminary data.</text>
</comment>
<feature type="compositionally biased region" description="Basic and acidic residues" evidence="1">
    <location>
        <begin position="370"/>
        <end position="381"/>
    </location>
</feature>
<proteinExistence type="predicted"/>
<reference evidence="2" key="1">
    <citation type="submission" date="2021-05" db="EMBL/GenBank/DDBJ databases">
        <title>A free-living protist that lacks canonical eukaryotic 1 DNA replication and segregation systems.</title>
        <authorList>
            <person name="Salas-Leiva D.E."/>
            <person name="Tromer E.C."/>
            <person name="Curtis B.A."/>
            <person name="Jerlstrom-Hultqvist J."/>
            <person name="Kolisko M."/>
            <person name="Yi Z."/>
            <person name="Salas-Leiva J.S."/>
            <person name="Gallot-Lavallee L."/>
            <person name="Kops G.J.P.L."/>
            <person name="Archibald J.M."/>
            <person name="Simpson A.G.B."/>
            <person name="Roger A.J."/>
        </authorList>
    </citation>
    <scope>NUCLEOTIDE SEQUENCE</scope>
    <source>
        <strain evidence="2">BICM</strain>
    </source>
</reference>
<feature type="compositionally biased region" description="Low complexity" evidence="1">
    <location>
        <begin position="387"/>
        <end position="400"/>
    </location>
</feature>
<gene>
    <name evidence="2" type="ORF">J8273_8015</name>
</gene>